<keyword evidence="1" id="KW-0472">Membrane</keyword>
<dbReference type="AlphaFoldDB" id="D5XD25"/>
<evidence type="ECO:0000313" key="4">
    <source>
        <dbReference type="Proteomes" id="UP000002377"/>
    </source>
</evidence>
<accession>D5XD25</accession>
<dbReference type="HOGENOM" id="CLU_025443_0_0_9"/>
<dbReference type="InterPro" id="IPR004843">
    <property type="entry name" value="Calcineurin-like_PHP"/>
</dbReference>
<dbReference type="KEGG" id="tjr:TherJR_2869"/>
<dbReference type="RefSeq" id="WP_013121691.1">
    <property type="nucleotide sequence ID" value="NC_014152.1"/>
</dbReference>
<dbReference type="EMBL" id="CP002028">
    <property type="protein sequence ID" value="ADG83701.1"/>
    <property type="molecule type" value="Genomic_DNA"/>
</dbReference>
<reference evidence="3 4" key="1">
    <citation type="submission" date="2010-05" db="EMBL/GenBank/DDBJ databases">
        <title>Complete sequence of Thermincola sp. JR.</title>
        <authorList>
            <consortium name="US DOE Joint Genome Institute"/>
            <person name="Lucas S."/>
            <person name="Copeland A."/>
            <person name="Lapidus A."/>
            <person name="Cheng J.-F."/>
            <person name="Bruce D."/>
            <person name="Goodwin L."/>
            <person name="Pitluck S."/>
            <person name="Chertkov O."/>
            <person name="Detter J.C."/>
            <person name="Han C."/>
            <person name="Tapia R."/>
            <person name="Land M."/>
            <person name="Hauser L."/>
            <person name="Kyrpides N."/>
            <person name="Mikhailova N."/>
            <person name="Hazen T.C."/>
            <person name="Woyke T."/>
        </authorList>
    </citation>
    <scope>NUCLEOTIDE SEQUENCE [LARGE SCALE GENOMIC DNA]</scope>
    <source>
        <strain evidence="3 4">JR</strain>
    </source>
</reference>
<organism evidence="3 4">
    <name type="scientific">Thermincola potens (strain JR)</name>
    <dbReference type="NCBI Taxonomy" id="635013"/>
    <lineage>
        <taxon>Bacteria</taxon>
        <taxon>Bacillati</taxon>
        <taxon>Bacillota</taxon>
        <taxon>Clostridia</taxon>
        <taxon>Eubacteriales</taxon>
        <taxon>Thermincolaceae</taxon>
        <taxon>Thermincola</taxon>
    </lineage>
</organism>
<feature type="transmembrane region" description="Helical" evidence="1">
    <location>
        <begin position="74"/>
        <end position="98"/>
    </location>
</feature>
<dbReference type="PANTHER" id="PTHR31302:SF0">
    <property type="entry name" value="TRANSMEMBRANE PROTEIN WITH METALLOPHOSPHOESTERASE DOMAIN"/>
    <property type="match status" value="1"/>
</dbReference>
<feature type="transmembrane region" description="Helical" evidence="1">
    <location>
        <begin position="45"/>
        <end position="62"/>
    </location>
</feature>
<evidence type="ECO:0000256" key="1">
    <source>
        <dbReference type="SAM" id="Phobius"/>
    </source>
</evidence>
<dbReference type="InterPro" id="IPR051158">
    <property type="entry name" value="Metallophosphoesterase_sf"/>
</dbReference>
<dbReference type="PANTHER" id="PTHR31302">
    <property type="entry name" value="TRANSMEMBRANE PROTEIN WITH METALLOPHOSPHOESTERASE DOMAIN-RELATED"/>
    <property type="match status" value="1"/>
</dbReference>
<gene>
    <name evidence="3" type="ordered locus">TherJR_2869</name>
</gene>
<dbReference type="Proteomes" id="UP000002377">
    <property type="component" value="Chromosome"/>
</dbReference>
<feature type="transmembrane region" description="Helical" evidence="1">
    <location>
        <begin position="5"/>
        <end position="25"/>
    </location>
</feature>
<dbReference type="InterPro" id="IPR029052">
    <property type="entry name" value="Metallo-depent_PP-like"/>
</dbReference>
<proteinExistence type="predicted"/>
<evidence type="ECO:0000313" key="3">
    <source>
        <dbReference type="EMBL" id="ADG83701.1"/>
    </source>
</evidence>
<feature type="transmembrane region" description="Helical" evidence="1">
    <location>
        <begin position="118"/>
        <end position="136"/>
    </location>
</feature>
<dbReference type="CDD" id="cd07385">
    <property type="entry name" value="MPP_YkuE_C"/>
    <property type="match status" value="1"/>
</dbReference>
<feature type="domain" description="Calcineurin-like phosphoesterase" evidence="2">
    <location>
        <begin position="161"/>
        <end position="327"/>
    </location>
</feature>
<dbReference type="STRING" id="635013.TherJR_2869"/>
<dbReference type="GO" id="GO:0016787">
    <property type="term" value="F:hydrolase activity"/>
    <property type="evidence" value="ECO:0007669"/>
    <property type="project" value="InterPro"/>
</dbReference>
<name>D5XD25_THEPJ</name>
<keyword evidence="1" id="KW-0812">Transmembrane</keyword>
<dbReference type="OrthoDB" id="9780884at2"/>
<dbReference type="SUPFAM" id="SSF56300">
    <property type="entry name" value="Metallo-dependent phosphatases"/>
    <property type="match status" value="1"/>
</dbReference>
<evidence type="ECO:0000259" key="2">
    <source>
        <dbReference type="Pfam" id="PF00149"/>
    </source>
</evidence>
<dbReference type="Gene3D" id="3.60.21.10">
    <property type="match status" value="1"/>
</dbReference>
<dbReference type="eggNOG" id="COG1408">
    <property type="taxonomic scope" value="Bacteria"/>
</dbReference>
<dbReference type="Pfam" id="PF00149">
    <property type="entry name" value="Metallophos"/>
    <property type="match status" value="1"/>
</dbReference>
<protein>
    <submittedName>
        <fullName evidence="3">Metallophosphoesterase</fullName>
    </submittedName>
</protein>
<sequence>MSRNLIFAAIFTLILVIYGLMNYYIGLRGWQAVGRTLPWLNVRVYWTLLWLAAYLYIIARFLRNMVPLAAERWLVYVGAYWLAAFYYLFLIVLLLDLLRLLDRWLKFIPGPVKASPALLGWGVIALVAGLLAYGTWNARNPVVTHYDININKRAGQMKELHIVMASDLHLGLIMNNRRLERFVSMARELNPDMVLLPGDIVDESVRPFIEEKMAKTFRKLNPPLGIYAVPGNHEHFGEDSNETFRYLNEAGIQVLVDRYVKVNDSFYIVGRDDTGHGRKSRKALAEVLKDVDRSLPLIMLDHNPSRPSLQEAAEQGIDLQLSGHTHKGQFIFNNLITGRIYEKDWGYLRKGSYQLIVSNGFGTWGPPIRIGNRPEIVDIVIRFSPTKA</sequence>
<keyword evidence="1" id="KW-1133">Transmembrane helix</keyword>
<keyword evidence="4" id="KW-1185">Reference proteome</keyword>